<organism evidence="3 4">
    <name type="scientific">Reticulomyxa filosa</name>
    <dbReference type="NCBI Taxonomy" id="46433"/>
    <lineage>
        <taxon>Eukaryota</taxon>
        <taxon>Sar</taxon>
        <taxon>Rhizaria</taxon>
        <taxon>Retaria</taxon>
        <taxon>Foraminifera</taxon>
        <taxon>Monothalamids</taxon>
        <taxon>Reticulomyxidae</taxon>
        <taxon>Reticulomyxa</taxon>
    </lineage>
</organism>
<evidence type="ECO:0000256" key="2">
    <source>
        <dbReference type="SAM" id="Phobius"/>
    </source>
</evidence>
<proteinExistence type="predicted"/>
<sequence length="218" mass="24788">RDVKDPLSIISAVNIGQHSNRLWATVIGQYYMVMVALYCLTTLYLKLAYICDHYNCGDHYFNDFVHRISWKAYWKQQYKLSGTEPNDTDDPVTQMLLNIPCCESATSLSGTQKSGDLASEKKGGGGGGGGSDEIDVLRAVVQPNKSMRSSLIDKQFHQELSKLTKSISQFSVIIRDIPPAFRTEEKMYQLLNDFFPNQVKQFCYCVCVVCVCFFFFFF</sequence>
<accession>X6NNK2</accession>
<dbReference type="AlphaFoldDB" id="X6NNK2"/>
<dbReference type="Proteomes" id="UP000023152">
    <property type="component" value="Unassembled WGS sequence"/>
</dbReference>
<keyword evidence="2" id="KW-0812">Transmembrane</keyword>
<reference evidence="3 4" key="1">
    <citation type="journal article" date="2013" name="Curr. Biol.">
        <title>The Genome of the Foraminiferan Reticulomyxa filosa.</title>
        <authorList>
            <person name="Glockner G."/>
            <person name="Hulsmann N."/>
            <person name="Schleicher M."/>
            <person name="Noegel A.A."/>
            <person name="Eichinger L."/>
            <person name="Gallinger C."/>
            <person name="Pawlowski J."/>
            <person name="Sierra R."/>
            <person name="Euteneuer U."/>
            <person name="Pillet L."/>
            <person name="Moustafa A."/>
            <person name="Platzer M."/>
            <person name="Groth M."/>
            <person name="Szafranski K."/>
            <person name="Schliwa M."/>
        </authorList>
    </citation>
    <scope>NUCLEOTIDE SEQUENCE [LARGE SCALE GENOMIC DNA]</scope>
</reference>
<feature type="transmembrane region" description="Helical" evidence="2">
    <location>
        <begin position="22"/>
        <end position="45"/>
    </location>
</feature>
<keyword evidence="2" id="KW-1133">Transmembrane helix</keyword>
<evidence type="ECO:0000313" key="3">
    <source>
        <dbReference type="EMBL" id="ETO27860.1"/>
    </source>
</evidence>
<gene>
    <name evidence="3" type="ORF">RFI_09272</name>
</gene>
<keyword evidence="4" id="KW-1185">Reference proteome</keyword>
<feature type="non-terminal residue" evidence="3">
    <location>
        <position position="1"/>
    </location>
</feature>
<comment type="caution">
    <text evidence="3">The sequence shown here is derived from an EMBL/GenBank/DDBJ whole genome shotgun (WGS) entry which is preliminary data.</text>
</comment>
<keyword evidence="2" id="KW-0472">Membrane</keyword>
<feature type="region of interest" description="Disordered" evidence="1">
    <location>
        <begin position="107"/>
        <end position="131"/>
    </location>
</feature>
<evidence type="ECO:0000256" key="1">
    <source>
        <dbReference type="SAM" id="MobiDB-lite"/>
    </source>
</evidence>
<name>X6NNK2_RETFI</name>
<evidence type="ECO:0000313" key="4">
    <source>
        <dbReference type="Proteomes" id="UP000023152"/>
    </source>
</evidence>
<protein>
    <submittedName>
        <fullName evidence="3">Uncharacterized protein</fullName>
    </submittedName>
</protein>
<feature type="transmembrane region" description="Helical" evidence="2">
    <location>
        <begin position="201"/>
        <end position="217"/>
    </location>
</feature>
<dbReference type="EMBL" id="ASPP01006994">
    <property type="protein sequence ID" value="ETO27860.1"/>
    <property type="molecule type" value="Genomic_DNA"/>
</dbReference>